<dbReference type="Proteomes" id="UP000278807">
    <property type="component" value="Unassembled WGS sequence"/>
</dbReference>
<reference evidence="5" key="1">
    <citation type="submission" date="2016-04" db="UniProtKB">
        <authorList>
            <consortium name="WormBaseParasite"/>
        </authorList>
    </citation>
    <scope>IDENTIFICATION</scope>
</reference>
<dbReference type="Gene3D" id="3.40.640.10">
    <property type="entry name" value="Type I PLP-dependent aspartate aminotransferase-like (Major domain)"/>
    <property type="match status" value="1"/>
</dbReference>
<evidence type="ECO:0000313" key="3">
    <source>
        <dbReference type="EMBL" id="VDO07874.1"/>
    </source>
</evidence>
<dbReference type="STRING" id="102285.A0A158QIX0"/>
<dbReference type="SUPFAM" id="SSF53383">
    <property type="entry name" value="PLP-dependent transferases"/>
    <property type="match status" value="1"/>
</dbReference>
<feature type="domain" description="PDXDC1/PDXD2 second" evidence="2">
    <location>
        <begin position="197"/>
        <end position="326"/>
    </location>
</feature>
<name>A0A158QIX0_RODNA</name>
<dbReference type="InterPro" id="IPR011989">
    <property type="entry name" value="ARM-like"/>
</dbReference>
<dbReference type="GO" id="GO:0016180">
    <property type="term" value="P:snRNA processing"/>
    <property type="evidence" value="ECO:0007669"/>
    <property type="project" value="TreeGrafter"/>
</dbReference>
<evidence type="ECO:0000259" key="2">
    <source>
        <dbReference type="Pfam" id="PF22930"/>
    </source>
</evidence>
<keyword evidence="4" id="KW-1185">Reference proteome</keyword>
<evidence type="ECO:0000313" key="5">
    <source>
        <dbReference type="WBParaSite" id="HNAJ_0001041001-mRNA-1"/>
    </source>
</evidence>
<evidence type="ECO:0000256" key="1">
    <source>
        <dbReference type="SAM" id="MobiDB-lite"/>
    </source>
</evidence>
<dbReference type="PANTHER" id="PTHR20938:SF0">
    <property type="entry name" value="INTEGRATOR COMPLEX SUBUNIT 4"/>
    <property type="match status" value="1"/>
</dbReference>
<feature type="region of interest" description="Disordered" evidence="1">
    <location>
        <begin position="888"/>
        <end position="908"/>
    </location>
</feature>
<evidence type="ECO:0000313" key="4">
    <source>
        <dbReference type="Proteomes" id="UP000278807"/>
    </source>
</evidence>
<dbReference type="InterPro" id="IPR055103">
    <property type="entry name" value="PDXDC1-like_2nd"/>
</dbReference>
<dbReference type="GO" id="GO:0032039">
    <property type="term" value="C:integrator complex"/>
    <property type="evidence" value="ECO:0007669"/>
    <property type="project" value="TreeGrafter"/>
</dbReference>
<dbReference type="OrthoDB" id="18190at2759"/>
<dbReference type="Gene3D" id="1.25.10.10">
    <property type="entry name" value="Leucine-rich Repeat Variant"/>
    <property type="match status" value="1"/>
</dbReference>
<organism evidence="5">
    <name type="scientific">Rodentolepis nana</name>
    <name type="common">Dwarf tapeworm</name>
    <name type="synonym">Hymenolepis nana</name>
    <dbReference type="NCBI Taxonomy" id="102285"/>
    <lineage>
        <taxon>Eukaryota</taxon>
        <taxon>Metazoa</taxon>
        <taxon>Spiralia</taxon>
        <taxon>Lophotrochozoa</taxon>
        <taxon>Platyhelminthes</taxon>
        <taxon>Cestoda</taxon>
        <taxon>Eucestoda</taxon>
        <taxon>Cyclophyllidea</taxon>
        <taxon>Hymenolepididae</taxon>
        <taxon>Rodentolepis</taxon>
    </lineage>
</organism>
<dbReference type="InterPro" id="IPR016024">
    <property type="entry name" value="ARM-type_fold"/>
</dbReference>
<dbReference type="WBParaSite" id="HNAJ_0001041001-mRNA-1">
    <property type="protein sequence ID" value="HNAJ_0001041001-mRNA-1"/>
    <property type="gene ID" value="HNAJ_0001041001"/>
</dbReference>
<gene>
    <name evidence="3" type="ORF">HNAJ_LOCUS10405</name>
</gene>
<dbReference type="Pfam" id="PF22930">
    <property type="entry name" value="PDXDC1-like_cen"/>
    <property type="match status" value="1"/>
</dbReference>
<dbReference type="PANTHER" id="PTHR20938">
    <property type="entry name" value="INTEGRATOR COMPLEX SUBUNIT 4"/>
    <property type="match status" value="1"/>
</dbReference>
<sequence>MECSTPNGSFDQLPELTRLCQRHKMWLHVEGLSFLRMALLPSPPVKANAVAGINSINLELSLCFGLPRSLNVLLMQSSMPESILLYLNVFPVTAATTAEDSERDTSALFSIPRSLPSSGLKDALFAWFALRTHDGSHVKRLQHADHLTMYTLQKMKSLQSVEILSNHEAPLKTTNGEVVEGDEHFIKLLYENSFHCPIVLFRYILPAAQEVKPPARKSLSGMNPSASTDAKVKKRFMSESSAVSSTKTPCRHVVDLRYLNSLNHWLASALQFEHPGFSIKTHFLPGGMIVLRFSLLDSLNIAEITDQDIDKLIENINFNCTIMEATWREKPDFFKLVNSTPGMYYYNLPDWAGLGAAFYVPHAYRCLLPDADGLSPEEYQTHLISALLRLPLKAALHICDLNRELISCLRNHDYAFSSAQVRFDGLTGINDAIESLASRSTTGDSVGIEGKSDAESENKMAPICQAQLYCLRFGLITPGTDTSEMLQLVLRMANAVEEDSNYVNNLSEVVRRGIEEATMYMNEERTKIIREQGILRQLPYLDRLVNWWSPPIDTQIHGRALNLSIGQLVTTDTIFPKSSPSPSQRESLSNGNATLALDEEKSLTTSPEPHQSLSSSSSIWSWFLPSTSETSIVTAEPDRASSEMNETSFIKSEVDSGMRVELCELYSNNPSIQAAALCKISKSMSPGAPLGSSTAADLMLSFCCQGDCRVRATAISCLSDWAKYYSKKSAAITDIEKFNWISKHWLQVYTLACKILTEDNARVRLVSLKSIHSLSLRFGQKEFSLDTVNPLECASLDSQFFSNRAHPSCRKPVKLIDDAFSRICDRFQDGSRFVRVSAAELIADLAELVSDDTLVLTLEKTVMSDRKVKRYCERVAAKGGMDKISQLSTLSNSSKSRRPGAQKGSSDIDSIPLLATGIPGAFICGLEDEFQEVRCAMLKTITRVAARNTLFASLCQDILVDMLTDDIQAVRLLAIEALQVVGDQVPILTDQMSIVTSALAEDCAVVRRRLHDLLSRCRLGSPPCLLSLLDGLIMNMRMYREDRDSIWNCAASIGRRHPVFVELSATSLLKTHPFYGEEVPYKEDPIYITVALIVLNAYPAKPDMAAQFPQHLISSQACFPSDTYLVTDNLVEDLDLDEVFFESWPQQSAELSFLMTLDGCIPKISLLTIYLREMMPHLLPKEMLPLPCMGKLSTDSYPPVKKARVEDGETADAQFLRFLTSTVEMLHRLTMECAESLPAPRIISQKLAKIEYMEVDENSGADLHSRNCVNRLKSIINEELRICQRTSEDNACLGHLPHFLSCLLKAVLSLLSASLPDDKMDSLCAADAVVATPDQQAIQVQQALRLTIKAEHLFFGLTANEVSTIHTLRSAAHRLQISSFHDTEAVRRAVKEVVDVFLSTDGIVSAAERIRKPQAQLLCPPPISSETNSTTMSEKKSEAIPEVRFTAFLSSVAVPIRAVITGLTLEQAIDRVRVVYYRPDTGKQHKLQQTLWKPPANCWSPLLQSSYSEETDKRSLPLPSSECRSLELQTKLEFAASGWTATATMEIGLGLIVPVAADDSGDVNEKAAIAPFSGVISLLPPGVVGKVKMHPTDTSYTW</sequence>
<proteinExistence type="predicted"/>
<dbReference type="EMBL" id="UZAE01013035">
    <property type="protein sequence ID" value="VDO07874.1"/>
    <property type="molecule type" value="Genomic_DNA"/>
</dbReference>
<reference evidence="3 4" key="2">
    <citation type="submission" date="2018-11" db="EMBL/GenBank/DDBJ databases">
        <authorList>
            <consortium name="Pathogen Informatics"/>
        </authorList>
    </citation>
    <scope>NUCLEOTIDE SEQUENCE [LARGE SCALE GENOMIC DNA]</scope>
</reference>
<accession>A0A158QIX0</accession>
<protein>
    <submittedName>
        <fullName evidence="5">A_deaminase domain-containing protein</fullName>
    </submittedName>
</protein>
<dbReference type="InterPro" id="IPR015421">
    <property type="entry name" value="PyrdxlP-dep_Trfase_major"/>
</dbReference>
<dbReference type="InterPro" id="IPR015424">
    <property type="entry name" value="PyrdxlP-dep_Trfase"/>
</dbReference>
<dbReference type="SUPFAM" id="SSF48371">
    <property type="entry name" value="ARM repeat"/>
    <property type="match status" value="1"/>
</dbReference>